<feature type="domain" description="3-octaprenyl-4-hydroxybenzoate carboxy-lyase-like Rift-related" evidence="1">
    <location>
        <begin position="133"/>
        <end position="335"/>
    </location>
</feature>
<dbReference type="PANTHER" id="PTHR30108:SF17">
    <property type="entry name" value="FERULIC ACID DECARBOXYLASE 1"/>
    <property type="match status" value="1"/>
</dbReference>
<keyword evidence="5" id="KW-1185">Reference proteome</keyword>
<dbReference type="EMBL" id="JAVUPU010000013">
    <property type="protein sequence ID" value="MDT9600870.1"/>
    <property type="molecule type" value="Genomic_DNA"/>
</dbReference>
<name>A0ABU3QBV0_9SPHN</name>
<organism evidence="4 5">
    <name type="scientific">Sphingosinicella rhizophila</name>
    <dbReference type="NCBI Taxonomy" id="3050082"/>
    <lineage>
        <taxon>Bacteria</taxon>
        <taxon>Pseudomonadati</taxon>
        <taxon>Pseudomonadota</taxon>
        <taxon>Alphaproteobacteria</taxon>
        <taxon>Sphingomonadales</taxon>
        <taxon>Sphingosinicellaceae</taxon>
        <taxon>Sphingosinicella</taxon>
    </lineage>
</organism>
<dbReference type="Proteomes" id="UP001259572">
    <property type="component" value="Unassembled WGS sequence"/>
</dbReference>
<dbReference type="Gene3D" id="3.40.1670.10">
    <property type="entry name" value="UbiD C-terminal domain-like"/>
    <property type="match status" value="1"/>
</dbReference>
<dbReference type="InterPro" id="IPR049383">
    <property type="entry name" value="UbiD-like_N"/>
</dbReference>
<evidence type="ECO:0000313" key="4">
    <source>
        <dbReference type="EMBL" id="MDT9600870.1"/>
    </source>
</evidence>
<dbReference type="SUPFAM" id="SSF143968">
    <property type="entry name" value="UbiD C-terminal domain-like"/>
    <property type="match status" value="1"/>
</dbReference>
<dbReference type="InterPro" id="IPR049381">
    <property type="entry name" value="UbiD-like_C"/>
</dbReference>
<proteinExistence type="predicted"/>
<dbReference type="EC" id="4.1.1.-" evidence="4"/>
<dbReference type="Pfam" id="PF20696">
    <property type="entry name" value="UbiD_C"/>
    <property type="match status" value="1"/>
</dbReference>
<dbReference type="InterPro" id="IPR048304">
    <property type="entry name" value="UbiD_Rift_dom"/>
</dbReference>
<accession>A0ABU3QBV0</accession>
<feature type="domain" description="3-octaprenyl-4-hydroxybenzoate carboxy-lyase-like N-terminal" evidence="2">
    <location>
        <begin position="17"/>
        <end position="98"/>
    </location>
</feature>
<reference evidence="4 5" key="1">
    <citation type="submission" date="2023-05" db="EMBL/GenBank/DDBJ databases">
        <authorList>
            <person name="Guo Y."/>
        </authorList>
    </citation>
    <scope>NUCLEOTIDE SEQUENCE [LARGE SCALE GENOMIC DNA]</scope>
    <source>
        <strain evidence="4 5">GR2756</strain>
    </source>
</reference>
<evidence type="ECO:0000313" key="5">
    <source>
        <dbReference type="Proteomes" id="UP001259572"/>
    </source>
</evidence>
<dbReference type="Pfam" id="PF20695">
    <property type="entry name" value="UbiD_N"/>
    <property type="match status" value="1"/>
</dbReference>
<gene>
    <name evidence="4" type="ORF">RQX22_18070</name>
</gene>
<protein>
    <submittedName>
        <fullName evidence="4">UbiD family decarboxylase</fullName>
        <ecNumber evidence="4">4.1.1.-</ecNumber>
    </submittedName>
</protein>
<dbReference type="Gene3D" id="1.20.5.570">
    <property type="entry name" value="Single helix bin"/>
    <property type="match status" value="1"/>
</dbReference>
<evidence type="ECO:0000259" key="3">
    <source>
        <dbReference type="Pfam" id="PF20696"/>
    </source>
</evidence>
<sequence length="511" mass="55744">MPVRDLPPFRSLRDFLDHVAAEDDLARIDAPVSLVHEITEIHRRVLAADGPALRFERAIDGSGQAARMPVVVNLFGTSCRVAAGLGVRPDRLGELGEALAALRGPRPLNGVRDALDRWPMLNAALKTRAQIVASPPVQADVRRDADADLAALPIQTCWPSEPAPLVTWPLVITRPPDAAPMDVTRVNIGVYRMQVLDRNRLIMRWLAHRGGAAHHRAWAARGKEMPVAVAIGADPATMLAAVLPLPENLSEMSFAGLLRGERPRIARAVSVPLPVPADAEIVIEGWISASETAPEGPYGDHTGYYNNVEEFPVMRVTAITTRRNPLYASTFTGRPPDEPSIIGEALNALALPLIRQQMPEIVDIYLPRAACSYRIAIVAIAKSYPGQARRVMAGLWGMLPQFNYTKAIVVVDDDIEIRSGADVLWAVSTRTDPSRDLLVLDRTPIDYLDFASAEPGLGGKLGIDATTKIGAETRREWGRPLAMSAEICTRVDRLWSGLSLDLPRRATEAVR</sequence>
<dbReference type="RefSeq" id="WP_315728413.1">
    <property type="nucleotide sequence ID" value="NZ_JAVUPU010000013.1"/>
</dbReference>
<comment type="caution">
    <text evidence="4">The sequence shown here is derived from an EMBL/GenBank/DDBJ whole genome shotgun (WGS) entry which is preliminary data.</text>
</comment>
<evidence type="ECO:0000259" key="1">
    <source>
        <dbReference type="Pfam" id="PF01977"/>
    </source>
</evidence>
<dbReference type="PANTHER" id="PTHR30108">
    <property type="entry name" value="3-OCTAPRENYL-4-HYDROXYBENZOATE CARBOXY-LYASE-RELATED"/>
    <property type="match status" value="1"/>
</dbReference>
<dbReference type="Pfam" id="PF01977">
    <property type="entry name" value="UbiD"/>
    <property type="match status" value="1"/>
</dbReference>
<dbReference type="GO" id="GO:0016829">
    <property type="term" value="F:lyase activity"/>
    <property type="evidence" value="ECO:0007669"/>
    <property type="project" value="UniProtKB-KW"/>
</dbReference>
<keyword evidence="4" id="KW-0456">Lyase</keyword>
<feature type="domain" description="3-octaprenyl-4-hydroxybenzoate carboxy-lyase-like C-terminal" evidence="3">
    <location>
        <begin position="341"/>
        <end position="465"/>
    </location>
</feature>
<dbReference type="SUPFAM" id="SSF50475">
    <property type="entry name" value="FMN-binding split barrel"/>
    <property type="match status" value="1"/>
</dbReference>
<evidence type="ECO:0000259" key="2">
    <source>
        <dbReference type="Pfam" id="PF20695"/>
    </source>
</evidence>
<dbReference type="InterPro" id="IPR002830">
    <property type="entry name" value="UbiD"/>
</dbReference>
<dbReference type="NCBIfam" id="TIGR00148">
    <property type="entry name" value="UbiD family decarboxylase"/>
    <property type="match status" value="1"/>
</dbReference>